<proteinExistence type="predicted"/>
<evidence type="ECO:0000313" key="1">
    <source>
        <dbReference type="EMBL" id="AKP43996.1"/>
    </source>
</evidence>
<sequence>MSNFGKRNLYDSANGEIDPKGGCNCGALCANLCSCSCSGGTWSFYHTNQVKGSKINNGQQFRSPGEIPGQKK</sequence>
<dbReference type="Proteomes" id="UP001510562">
    <property type="component" value="Chromosome"/>
</dbReference>
<organism evidence="1 2">
    <name type="scientific">Clostridioides difficile ATCC 9689 = DSM 1296</name>
    <dbReference type="NCBI Taxonomy" id="1121308"/>
    <lineage>
        <taxon>Bacteria</taxon>
        <taxon>Bacillati</taxon>
        <taxon>Bacillota</taxon>
        <taxon>Clostridia</taxon>
        <taxon>Peptostreptococcales</taxon>
        <taxon>Peptostreptococcaceae</taxon>
        <taxon>Clostridioides</taxon>
    </lineage>
</organism>
<protein>
    <submittedName>
        <fullName evidence="1">Uncharacterized protein</fullName>
    </submittedName>
</protein>
<reference evidence="1 2" key="1">
    <citation type="journal article" date="2015" name="Genome Announc.">
        <title>Complete Genome Sequence of the Clostridium difficile Type Strain DSM 1296T.</title>
        <authorList>
            <person name="Riedel T."/>
            <person name="Bunk B."/>
            <person name="Wittmann J."/>
            <person name="Thurmer A."/>
            <person name="Sproer C."/>
            <person name="Gronow S."/>
            <person name="Liesegang H."/>
            <person name="Daniel R."/>
            <person name="Overmann J."/>
        </authorList>
    </citation>
    <scope>NUCLEOTIDE SEQUENCE [LARGE SCALE GENOMIC DNA]</scope>
    <source>
        <strain evidence="2">ATCC 9689 / DSM 1296 / BCRC 10642 / JCM 1296 / NCIMB 10666 / NCTC 11209 / 90556-M6S</strain>
    </source>
</reference>
<name>A0AC59G371_CLODI</name>
<dbReference type="EMBL" id="CP011968">
    <property type="protein sequence ID" value="AKP43996.1"/>
    <property type="molecule type" value="Genomic_DNA"/>
</dbReference>
<keyword evidence="2" id="KW-1185">Reference proteome</keyword>
<evidence type="ECO:0000313" key="2">
    <source>
        <dbReference type="Proteomes" id="UP001510562"/>
    </source>
</evidence>
<gene>
    <name evidence="1" type="ORF">CDIF1296T_03178</name>
</gene>
<accession>A0AC59G371</accession>